<dbReference type="Pfam" id="PF00533">
    <property type="entry name" value="BRCT"/>
    <property type="match status" value="1"/>
</dbReference>
<dbReference type="Pfam" id="PF08063">
    <property type="entry name" value="Zn_ribbon_PADR1"/>
    <property type="match status" value="1"/>
</dbReference>
<keyword evidence="17" id="KW-0391">Immunity</keyword>
<feature type="domain" description="BRCT" evidence="34">
    <location>
        <begin position="382"/>
        <end position="474"/>
    </location>
</feature>
<evidence type="ECO:0000259" key="33">
    <source>
        <dbReference type="PROSITE" id="PS50064"/>
    </source>
</evidence>
<dbReference type="SUPFAM" id="SSF52113">
    <property type="entry name" value="BRCT domain"/>
    <property type="match status" value="1"/>
</dbReference>
<dbReference type="Pfam" id="PF05406">
    <property type="entry name" value="WGR"/>
    <property type="match status" value="1"/>
</dbReference>
<protein>
    <recommendedName>
        <fullName evidence="30 31">Poly [ADP-ribose] polymerase</fullName>
        <ecNumber evidence="30">2.4.2.30</ecNumber>
    </recommendedName>
</protein>
<evidence type="ECO:0000256" key="25">
    <source>
        <dbReference type="ARBA" id="ARBA00024347"/>
    </source>
</evidence>
<dbReference type="InterPro" id="IPR036957">
    <property type="entry name" value="Znf_PARP_sf"/>
</dbReference>
<keyword evidence="39" id="KW-1185">Reference proteome</keyword>
<evidence type="ECO:0000256" key="12">
    <source>
        <dbReference type="ARBA" id="ARBA00022723"/>
    </source>
</evidence>
<evidence type="ECO:0000256" key="4">
    <source>
        <dbReference type="ARBA" id="ARBA00022454"/>
    </source>
</evidence>
<organism evidence="38 39">
    <name type="scientific">Stichopus japonicus</name>
    <name type="common">Sea cucumber</name>
    <dbReference type="NCBI Taxonomy" id="307972"/>
    <lineage>
        <taxon>Eukaryota</taxon>
        <taxon>Metazoa</taxon>
        <taxon>Echinodermata</taxon>
        <taxon>Eleutherozoa</taxon>
        <taxon>Echinozoa</taxon>
        <taxon>Holothuroidea</taxon>
        <taxon>Aspidochirotacea</taxon>
        <taxon>Aspidochirotida</taxon>
        <taxon>Stichopodidae</taxon>
        <taxon>Apostichopus</taxon>
    </lineage>
</organism>
<dbReference type="PROSITE" id="PS51059">
    <property type="entry name" value="PARP_CATALYTIC"/>
    <property type="match status" value="1"/>
</dbReference>
<dbReference type="GO" id="GO:0045087">
    <property type="term" value="P:innate immune response"/>
    <property type="evidence" value="ECO:0007669"/>
    <property type="project" value="UniProtKB-KW"/>
</dbReference>
<keyword evidence="7" id="KW-0021">Allosteric enzyme</keyword>
<dbReference type="InterPro" id="IPR050800">
    <property type="entry name" value="ARTD/PARP"/>
</dbReference>
<evidence type="ECO:0000259" key="36">
    <source>
        <dbReference type="PROSITE" id="PS51060"/>
    </source>
</evidence>
<comment type="catalytic activity">
    <reaction evidence="26 30">
        <text>NAD(+) + (ADP-D-ribosyl)n-acceptor = nicotinamide + (ADP-D-ribosyl)n+1-acceptor + H(+).</text>
        <dbReference type="EC" id="2.4.2.30"/>
    </reaction>
</comment>
<evidence type="ECO:0000259" key="37">
    <source>
        <dbReference type="PROSITE" id="PS51977"/>
    </source>
</evidence>
<reference evidence="38 39" key="1">
    <citation type="journal article" date="2017" name="PLoS Biol.">
        <title>The sea cucumber genome provides insights into morphological evolution and visceral regeneration.</title>
        <authorList>
            <person name="Zhang X."/>
            <person name="Sun L."/>
            <person name="Yuan J."/>
            <person name="Sun Y."/>
            <person name="Gao Y."/>
            <person name="Zhang L."/>
            <person name="Li S."/>
            <person name="Dai H."/>
            <person name="Hamel J.F."/>
            <person name="Liu C."/>
            <person name="Yu Y."/>
            <person name="Liu S."/>
            <person name="Lin W."/>
            <person name="Guo K."/>
            <person name="Jin S."/>
            <person name="Xu P."/>
            <person name="Storey K.B."/>
            <person name="Huan P."/>
            <person name="Zhang T."/>
            <person name="Zhou Y."/>
            <person name="Zhang J."/>
            <person name="Lin C."/>
            <person name="Li X."/>
            <person name="Xing L."/>
            <person name="Huo D."/>
            <person name="Sun M."/>
            <person name="Wang L."/>
            <person name="Mercier A."/>
            <person name="Li F."/>
            <person name="Yang H."/>
            <person name="Xiang J."/>
        </authorList>
    </citation>
    <scope>NUCLEOTIDE SEQUENCE [LARGE SCALE GENOMIC DNA]</scope>
    <source>
        <strain evidence="38">Shaxun</strain>
        <tissue evidence="38">Muscle</tissue>
    </source>
</reference>
<dbReference type="Proteomes" id="UP000230750">
    <property type="component" value="Unassembled WGS sequence"/>
</dbReference>
<dbReference type="PROSITE" id="PS51977">
    <property type="entry name" value="WGR"/>
    <property type="match status" value="1"/>
</dbReference>
<keyword evidence="12 30" id="KW-0479">Metal-binding</keyword>
<evidence type="ECO:0000256" key="8">
    <source>
        <dbReference type="ARBA" id="ARBA00022588"/>
    </source>
</evidence>
<dbReference type="InterPro" id="IPR036930">
    <property type="entry name" value="WGR_dom_sf"/>
</dbReference>
<keyword evidence="19 30" id="KW-0520">NAD</keyword>
<comment type="catalytic activity">
    <reaction evidence="27">
        <text>L-histidyl-[protein] + NAD(+) = N(tele)-(ADP-D-ribosyl)-L-histidyl-[protein] + nicotinamide + H(+)</text>
        <dbReference type="Rhea" id="RHEA:72071"/>
        <dbReference type="Rhea" id="RHEA-COMP:9745"/>
        <dbReference type="Rhea" id="RHEA-COMP:18085"/>
        <dbReference type="ChEBI" id="CHEBI:15378"/>
        <dbReference type="ChEBI" id="CHEBI:17154"/>
        <dbReference type="ChEBI" id="CHEBI:29979"/>
        <dbReference type="ChEBI" id="CHEBI:57540"/>
        <dbReference type="ChEBI" id="CHEBI:191398"/>
    </reaction>
    <physiologicalReaction direction="left-to-right" evidence="27">
        <dbReference type="Rhea" id="RHEA:72072"/>
    </physiologicalReaction>
</comment>
<evidence type="ECO:0000256" key="16">
    <source>
        <dbReference type="ARBA" id="ARBA00022833"/>
    </source>
</evidence>
<dbReference type="GO" id="GO:0051287">
    <property type="term" value="F:NAD binding"/>
    <property type="evidence" value="ECO:0007669"/>
    <property type="project" value="UniProtKB-UniRule"/>
</dbReference>
<dbReference type="Gene3D" id="3.40.50.10190">
    <property type="entry name" value="BRCT domain"/>
    <property type="match status" value="1"/>
</dbReference>
<dbReference type="GO" id="GO:0140815">
    <property type="term" value="F:NAD+-protein-histidine ADP-ribosyltransferase activity"/>
    <property type="evidence" value="ECO:0007669"/>
    <property type="project" value="RHEA"/>
</dbReference>
<dbReference type="InterPro" id="IPR008288">
    <property type="entry name" value="PARP"/>
</dbReference>
<dbReference type="CDD" id="cd01437">
    <property type="entry name" value="parp_like"/>
    <property type="match status" value="1"/>
</dbReference>
<dbReference type="GO" id="GO:0005694">
    <property type="term" value="C:chromosome"/>
    <property type="evidence" value="ECO:0007669"/>
    <property type="project" value="UniProtKB-SubCell"/>
</dbReference>
<dbReference type="GO" id="GO:0140806">
    <property type="term" value="F:NAD+-protein-aspartate ADP-ribosyltransferase activity"/>
    <property type="evidence" value="ECO:0007669"/>
    <property type="project" value="RHEA"/>
</dbReference>
<dbReference type="OrthoDB" id="429950at2759"/>
<evidence type="ECO:0000256" key="17">
    <source>
        <dbReference type="ARBA" id="ARBA00022859"/>
    </source>
</evidence>
<evidence type="ECO:0000256" key="32">
    <source>
        <dbReference type="SAM" id="MobiDB-lite"/>
    </source>
</evidence>
<dbReference type="InterPro" id="IPR001510">
    <property type="entry name" value="Znf_PARP"/>
</dbReference>
<feature type="domain" description="WGR" evidence="37">
    <location>
        <begin position="533"/>
        <end position="630"/>
    </location>
</feature>
<feature type="domain" description="PARP-type" evidence="33">
    <location>
        <begin position="115"/>
        <end position="209"/>
    </location>
</feature>
<dbReference type="GO" id="GO:0140808">
    <property type="term" value="F:NAD+-protein-tyrosine ADP-ribosyltransferase activity"/>
    <property type="evidence" value="ECO:0007669"/>
    <property type="project" value="RHEA"/>
</dbReference>
<evidence type="ECO:0000256" key="20">
    <source>
        <dbReference type="ARBA" id="ARBA00023125"/>
    </source>
</evidence>
<dbReference type="EC" id="2.4.2.30" evidence="30"/>
<evidence type="ECO:0000256" key="3">
    <source>
        <dbReference type="ARBA" id="ARBA00004604"/>
    </source>
</evidence>
<dbReference type="SUPFAM" id="SSF142921">
    <property type="entry name" value="WGR domain-like"/>
    <property type="match status" value="1"/>
</dbReference>
<dbReference type="EMBL" id="MRZV01001502">
    <property type="protein sequence ID" value="PIK37446.1"/>
    <property type="molecule type" value="Genomic_DNA"/>
</dbReference>
<keyword evidence="14" id="KW-0013">ADP-ribosylation</keyword>
<feature type="domain" description="PARP alpha-helical" evidence="36">
    <location>
        <begin position="654"/>
        <end position="771"/>
    </location>
</feature>
<evidence type="ECO:0000256" key="1">
    <source>
        <dbReference type="ARBA" id="ARBA00004286"/>
    </source>
</evidence>
<dbReference type="InterPro" id="IPR049296">
    <property type="entry name" value="PARP1-like_PADR1_N"/>
</dbReference>
<feature type="domain" description="PARP-type" evidence="33">
    <location>
        <begin position="8"/>
        <end position="90"/>
    </location>
</feature>
<evidence type="ECO:0000313" key="38">
    <source>
        <dbReference type="EMBL" id="PIK37446.1"/>
    </source>
</evidence>
<keyword evidence="8" id="KW-0399">Innate immunity</keyword>
<dbReference type="Pfam" id="PF00644">
    <property type="entry name" value="PARP"/>
    <property type="match status" value="1"/>
</dbReference>
<evidence type="ECO:0000256" key="15">
    <source>
        <dbReference type="ARBA" id="ARBA00022771"/>
    </source>
</evidence>
<evidence type="ECO:0000256" key="21">
    <source>
        <dbReference type="ARBA" id="ARBA00023163"/>
    </source>
</evidence>
<dbReference type="GO" id="GO:0003677">
    <property type="term" value="F:DNA binding"/>
    <property type="evidence" value="ECO:0007669"/>
    <property type="project" value="UniProtKB-UniRule"/>
</dbReference>
<proteinExistence type="inferred from homology"/>
<dbReference type="Gene3D" id="3.30.1740.10">
    <property type="entry name" value="Zinc finger, PARP-type"/>
    <property type="match status" value="2"/>
</dbReference>
<evidence type="ECO:0000256" key="29">
    <source>
        <dbReference type="ARBA" id="ARBA00048575"/>
    </source>
</evidence>
<sequence>MSEIEYPFMAEYAKSNRSSCKKCKTQISKESLRLARMIQSPHFDGKMPNWYHFSCFWTICRASAVNEIGGVDGLRWEDQQKIKDKISGKDDATSSKKGKKEDGSGEPKIHMLSDFAVEYAKSNRSKCKACDEKIVKDTVRVSKRDLAAAVAKGIPGPLDMWHHVDCFCKEDRLKELAWPSMGVASAIPGFDKLKDEDQKELQKKLGKRKSSAKDEGPAPKKAKAESKPKKPVLSKEETAMKVQSEFLWKIRDELYKNVANKDLKNLLTANNQDLPTGEAKLLDRVADGMAFGALERCLECKDGQLVASSTGVGYRCTGNLSGWTKCQNVTREAKRTTWIIPKAYSDNEYLGSFKFKPYNKGVRVFPPETEVAGSSSQSKESREKKVLEGCKIVVQGKLNKTKQQLKREIESLGGSVVATVTPSVACVISNEAEVEKMTKKIKDAKKCDVHVVSEEFLQSVKTGGAALQITEHSICDWGSDPHNRIAETTVDGVRKSATTKRLEDAYVKSAPKSMKMTIKGGGAVDPDSGLASICHILKSQGVMFAATLGMVDISRGSNSFYLLQLLKSDKSESYYVFRKWGRVGTTIGGNKLESFGNDVTDAKNHFKDLYLEKTGNRFGTKNFVKRPHKFYPLDIDYGEEEEQLKKAQKDSGSSSKLAKPIQELIKLIFDIEQLKKTMMEFEIDMEKMPLGKLSKKQIEKAYSVLTELQQLIKDEGKKTQILDASNRFYTLIPHNFGLRSIPLLDSLELIKTKTEMLDNLLEIEVAYSLLKTDSGDGSKDPLDSHYENLKCHLEVLDKKSKEFDMIRKFTKNSHAATHSTYSLEVEEVFKMDRSGEAARYKPFKKLHNRRLLWHGSRVTNFAGIISQGLRIAPPEAPVTGYMFGKGVYFADMVSKSANYCHTSYNSPTGLMLLCEVALGDMYELTGAEMITKLPAGKHSTFGMGRTAPAASGDIDVDGVTVQLGVGAGTKKKQQSTL</sequence>
<dbReference type="Gene3D" id="2.20.25.630">
    <property type="match status" value="1"/>
</dbReference>
<keyword evidence="15" id="KW-0863">Zinc-finger</keyword>
<evidence type="ECO:0000259" key="35">
    <source>
        <dbReference type="PROSITE" id="PS51059"/>
    </source>
</evidence>
<dbReference type="SUPFAM" id="SSF56399">
    <property type="entry name" value="ADP-ribosylation"/>
    <property type="match status" value="1"/>
</dbReference>
<dbReference type="GO" id="GO:0005730">
    <property type="term" value="C:nucleolus"/>
    <property type="evidence" value="ECO:0007669"/>
    <property type="project" value="UniProtKB-SubCell"/>
</dbReference>
<dbReference type="GO" id="GO:0005829">
    <property type="term" value="C:cytosol"/>
    <property type="evidence" value="ECO:0007669"/>
    <property type="project" value="UniProtKB-SubCell"/>
</dbReference>
<dbReference type="InterPro" id="IPR038650">
    <property type="entry name" value="PADR1_C_dom_sf"/>
</dbReference>
<evidence type="ECO:0000256" key="2">
    <source>
        <dbReference type="ARBA" id="ARBA00004514"/>
    </source>
</evidence>
<dbReference type="PROSITE" id="PS52007">
    <property type="entry name" value="PADR1"/>
    <property type="match status" value="1"/>
</dbReference>
<dbReference type="InterPro" id="IPR004102">
    <property type="entry name" value="Poly(ADP-ribose)pol_reg_dom"/>
</dbReference>
<dbReference type="PROSITE" id="PS51060">
    <property type="entry name" value="PARP_ALPHA_HD"/>
    <property type="match status" value="1"/>
</dbReference>
<dbReference type="FunFam" id="3.40.50.10190:FF:000051">
    <property type="entry name" value="Poly [ADP-ribose] polymerase"/>
    <property type="match status" value="1"/>
</dbReference>
<dbReference type="GO" id="GO:0006302">
    <property type="term" value="P:double-strand break repair"/>
    <property type="evidence" value="ECO:0007669"/>
    <property type="project" value="TreeGrafter"/>
</dbReference>
<evidence type="ECO:0000256" key="18">
    <source>
        <dbReference type="ARBA" id="ARBA00023015"/>
    </source>
</evidence>
<evidence type="ECO:0000256" key="11">
    <source>
        <dbReference type="ARBA" id="ARBA00022695"/>
    </source>
</evidence>
<evidence type="ECO:0000256" key="10">
    <source>
        <dbReference type="ARBA" id="ARBA00022679"/>
    </source>
</evidence>
<gene>
    <name evidence="38" type="ORF">BSL78_25715</name>
</gene>
<evidence type="ECO:0000259" key="34">
    <source>
        <dbReference type="PROSITE" id="PS50172"/>
    </source>
</evidence>
<evidence type="ECO:0000256" key="26">
    <source>
        <dbReference type="ARBA" id="ARBA00033987"/>
    </source>
</evidence>
<dbReference type="Gene3D" id="3.90.228.10">
    <property type="match status" value="1"/>
</dbReference>
<evidence type="ECO:0000256" key="22">
    <source>
        <dbReference type="ARBA" id="ARBA00023242"/>
    </source>
</evidence>
<dbReference type="GO" id="GO:0008270">
    <property type="term" value="F:zinc ion binding"/>
    <property type="evidence" value="ECO:0007669"/>
    <property type="project" value="UniProtKB-KW"/>
</dbReference>
<evidence type="ECO:0000256" key="19">
    <source>
        <dbReference type="ARBA" id="ARBA00023027"/>
    </source>
</evidence>
<keyword evidence="9 30" id="KW-0328">Glycosyltransferase</keyword>
<feature type="region of interest" description="Disordered" evidence="32">
    <location>
        <begin position="197"/>
        <end position="236"/>
    </location>
</feature>
<dbReference type="CDD" id="cd08001">
    <property type="entry name" value="WGR_PARP1_like"/>
    <property type="match status" value="1"/>
</dbReference>
<dbReference type="PROSITE" id="PS50064">
    <property type="entry name" value="ZF_PARP_2"/>
    <property type="match status" value="2"/>
</dbReference>
<comment type="caution">
    <text evidence="38">The sequence shown here is derived from an EMBL/GenBank/DDBJ whole genome shotgun (WGS) entry which is preliminary data.</text>
</comment>
<dbReference type="InterPro" id="IPR012982">
    <property type="entry name" value="PARP1-like_PADR1_Zn_ribbon"/>
</dbReference>
<dbReference type="PROSITE" id="PS00347">
    <property type="entry name" value="ZF_PARP_1"/>
    <property type="match status" value="1"/>
</dbReference>
<dbReference type="FunFam" id="3.90.228.10:FF:000002">
    <property type="entry name" value="Poly [ADP-ribose] polymerase"/>
    <property type="match status" value="1"/>
</dbReference>
<keyword evidence="6" id="KW-1017">Isopeptide bond</keyword>
<dbReference type="SUPFAM" id="SSF57716">
    <property type="entry name" value="Glucocorticoid receptor-like (DNA-binding domain)"/>
    <property type="match status" value="2"/>
</dbReference>
<evidence type="ECO:0000256" key="7">
    <source>
        <dbReference type="ARBA" id="ARBA00022533"/>
    </source>
</evidence>
<evidence type="ECO:0000256" key="23">
    <source>
        <dbReference type="ARBA" id="ARBA00024159"/>
    </source>
</evidence>
<evidence type="ECO:0000256" key="14">
    <source>
        <dbReference type="ARBA" id="ARBA00022765"/>
    </source>
</evidence>
<evidence type="ECO:0000256" key="5">
    <source>
        <dbReference type="ARBA" id="ARBA00022490"/>
    </source>
</evidence>
<keyword evidence="11" id="KW-0548">Nucleotidyltransferase</keyword>
<dbReference type="SMART" id="SM01336">
    <property type="entry name" value="zf-PARP"/>
    <property type="match status" value="2"/>
</dbReference>
<dbReference type="Pfam" id="PF00645">
    <property type="entry name" value="zf-PARP"/>
    <property type="match status" value="2"/>
</dbReference>
<dbReference type="PROSITE" id="PS50172">
    <property type="entry name" value="BRCT"/>
    <property type="match status" value="1"/>
</dbReference>
<dbReference type="InterPro" id="IPR001357">
    <property type="entry name" value="BRCT_dom"/>
</dbReference>
<dbReference type="Gene3D" id="1.20.142.10">
    <property type="entry name" value="Poly(ADP-ribose) polymerase, regulatory domain"/>
    <property type="match status" value="1"/>
</dbReference>
<evidence type="ECO:0000313" key="39">
    <source>
        <dbReference type="Proteomes" id="UP000230750"/>
    </source>
</evidence>
<dbReference type="Pfam" id="PF21728">
    <property type="entry name" value="PADR1_N"/>
    <property type="match status" value="1"/>
</dbReference>
<dbReference type="InterPro" id="IPR012317">
    <property type="entry name" value="Poly(ADP-ribose)pol_cat_dom"/>
</dbReference>
<dbReference type="GO" id="GO:0140807">
    <property type="term" value="F:NAD+-protein-glutamate ADP-ribosyltransferase activity"/>
    <property type="evidence" value="ECO:0007669"/>
    <property type="project" value="RHEA"/>
</dbReference>
<dbReference type="GO" id="GO:0016779">
    <property type="term" value="F:nucleotidyltransferase activity"/>
    <property type="evidence" value="ECO:0007669"/>
    <property type="project" value="UniProtKB-KW"/>
</dbReference>
<dbReference type="GO" id="GO:0003950">
    <property type="term" value="F:NAD+ poly-ADP-ribosyltransferase activity"/>
    <property type="evidence" value="ECO:0007669"/>
    <property type="project" value="UniProtKB-UniRule"/>
</dbReference>
<keyword evidence="13" id="KW-0677">Repeat</keyword>
<keyword evidence="22 30" id="KW-0539">Nucleus</keyword>
<dbReference type="Gene3D" id="1.10.20.130">
    <property type="match status" value="1"/>
</dbReference>
<dbReference type="InterPro" id="IPR008893">
    <property type="entry name" value="WGR_domain"/>
</dbReference>
<dbReference type="AlphaFoldDB" id="A0A2G8JNV4"/>
<keyword evidence="20 30" id="KW-0238">DNA-binding</keyword>
<keyword evidence="10 30" id="KW-0808">Transferase</keyword>
<dbReference type="STRING" id="307972.A0A2G8JNV4"/>
<evidence type="ECO:0000256" key="13">
    <source>
        <dbReference type="ARBA" id="ARBA00022737"/>
    </source>
</evidence>
<evidence type="ECO:0000256" key="24">
    <source>
        <dbReference type="ARBA" id="ARBA00024164"/>
    </source>
</evidence>
<evidence type="ECO:0000256" key="9">
    <source>
        <dbReference type="ARBA" id="ARBA00022676"/>
    </source>
</evidence>
<dbReference type="SUPFAM" id="SSF47587">
    <property type="entry name" value="Domain of poly(ADP-ribose) polymerase"/>
    <property type="match status" value="1"/>
</dbReference>
<comment type="catalytic activity">
    <reaction evidence="24">
        <text>L-aspartyl-[protein] + NAD(+) = 4-O-(ADP-D-ribosyl)-L-aspartyl-[protein] + nicotinamide</text>
        <dbReference type="Rhea" id="RHEA:54424"/>
        <dbReference type="Rhea" id="RHEA-COMP:9867"/>
        <dbReference type="Rhea" id="RHEA-COMP:13832"/>
        <dbReference type="ChEBI" id="CHEBI:17154"/>
        <dbReference type="ChEBI" id="CHEBI:29961"/>
        <dbReference type="ChEBI" id="CHEBI:57540"/>
        <dbReference type="ChEBI" id="CHEBI:138102"/>
    </reaction>
    <physiologicalReaction direction="left-to-right" evidence="24">
        <dbReference type="Rhea" id="RHEA:54425"/>
    </physiologicalReaction>
</comment>
<dbReference type="PIRSF" id="PIRSF000489">
    <property type="entry name" value="NAD_ADPRT"/>
    <property type="match status" value="1"/>
</dbReference>
<dbReference type="CDD" id="cd17747">
    <property type="entry name" value="BRCT_PARP1"/>
    <property type="match status" value="1"/>
</dbReference>
<comment type="similarity">
    <text evidence="25">Belongs to the ARTD/PARP family.</text>
</comment>
<evidence type="ECO:0000256" key="30">
    <source>
        <dbReference type="PIRNR" id="PIRNR000489"/>
    </source>
</evidence>
<dbReference type="InterPro" id="IPR036616">
    <property type="entry name" value="Poly(ADP-ribose)pol_reg_dom_sf"/>
</dbReference>
<comment type="catalytic activity">
    <reaction evidence="23">
        <text>L-glutamyl-[protein] + NAD(+) = 5-O-(ADP-D-ribosyl)-L-glutamyl-[protein] + nicotinamide</text>
        <dbReference type="Rhea" id="RHEA:58224"/>
        <dbReference type="Rhea" id="RHEA-COMP:10208"/>
        <dbReference type="Rhea" id="RHEA-COMP:15089"/>
        <dbReference type="ChEBI" id="CHEBI:17154"/>
        <dbReference type="ChEBI" id="CHEBI:29973"/>
        <dbReference type="ChEBI" id="CHEBI:57540"/>
        <dbReference type="ChEBI" id="CHEBI:142540"/>
    </reaction>
    <physiologicalReaction direction="left-to-right" evidence="23">
        <dbReference type="Rhea" id="RHEA:58225"/>
    </physiologicalReaction>
</comment>
<comment type="catalytic activity">
    <reaction evidence="28">
        <text>L-tyrosyl-[protein] + NAD(+) = O-(ADP-D-ribosyl)-L-tyrosyl-[protein] + nicotinamide + H(+)</text>
        <dbReference type="Rhea" id="RHEA:58236"/>
        <dbReference type="Rhea" id="RHEA-COMP:10136"/>
        <dbReference type="Rhea" id="RHEA-COMP:15092"/>
        <dbReference type="ChEBI" id="CHEBI:15378"/>
        <dbReference type="ChEBI" id="CHEBI:17154"/>
        <dbReference type="ChEBI" id="CHEBI:46858"/>
        <dbReference type="ChEBI" id="CHEBI:57540"/>
        <dbReference type="ChEBI" id="CHEBI:142557"/>
    </reaction>
    <physiologicalReaction direction="left-to-right" evidence="28">
        <dbReference type="Rhea" id="RHEA:58237"/>
    </physiologicalReaction>
</comment>
<feature type="region of interest" description="Disordered" evidence="32">
    <location>
        <begin position="85"/>
        <end position="107"/>
    </location>
</feature>
<keyword evidence="18" id="KW-0805">Transcription regulation</keyword>
<feature type="compositionally biased region" description="Basic and acidic residues" evidence="32">
    <location>
        <begin position="211"/>
        <end position="236"/>
    </location>
</feature>
<feature type="domain" description="PARP catalytic" evidence="35">
    <location>
        <begin position="780"/>
        <end position="977"/>
    </location>
</feature>
<keyword evidence="21" id="KW-0804">Transcription</keyword>
<dbReference type="GO" id="GO:0070212">
    <property type="term" value="P:protein poly-ADP-ribosylation"/>
    <property type="evidence" value="ECO:0007669"/>
    <property type="project" value="TreeGrafter"/>
</dbReference>
<dbReference type="Pfam" id="PF02877">
    <property type="entry name" value="PARP_reg"/>
    <property type="match status" value="1"/>
</dbReference>
<dbReference type="FunFam" id="1.20.142.10:FF:000001">
    <property type="entry name" value="Poly [ADP-ribose] polymerase"/>
    <property type="match status" value="1"/>
</dbReference>
<keyword evidence="16 30" id="KW-0862">Zinc</keyword>
<dbReference type="GO" id="GO:0140805">
    <property type="term" value="F:NAD+-protein-serine ADP-ribosyltransferase activity"/>
    <property type="evidence" value="ECO:0007669"/>
    <property type="project" value="RHEA"/>
</dbReference>
<comment type="subcellular location">
    <subcellularLocation>
        <location evidence="1">Chromosome</location>
    </subcellularLocation>
    <subcellularLocation>
        <location evidence="2">Cytoplasm</location>
        <location evidence="2">Cytosol</location>
    </subcellularLocation>
    <subcellularLocation>
        <location evidence="3">Nucleus</location>
        <location evidence="3">Nucleolus</location>
    </subcellularLocation>
</comment>
<dbReference type="SMART" id="SM00292">
    <property type="entry name" value="BRCT"/>
    <property type="match status" value="1"/>
</dbReference>
<dbReference type="FunFam" id="1.10.20.130:FF:000001">
    <property type="entry name" value="Poly [ADP-ribose] polymerase"/>
    <property type="match status" value="1"/>
</dbReference>
<name>A0A2G8JNV4_STIJA</name>
<dbReference type="PANTHER" id="PTHR10459">
    <property type="entry name" value="DNA LIGASE"/>
    <property type="match status" value="1"/>
</dbReference>
<keyword evidence="4" id="KW-0158">Chromosome</keyword>
<dbReference type="InterPro" id="IPR036420">
    <property type="entry name" value="BRCT_dom_sf"/>
</dbReference>
<evidence type="ECO:0000256" key="31">
    <source>
        <dbReference type="RuleBase" id="RU362114"/>
    </source>
</evidence>
<dbReference type="PANTHER" id="PTHR10459:SF112">
    <property type="entry name" value="POLY [ADP-RIBOSE] POLYMERASE 1"/>
    <property type="match status" value="1"/>
</dbReference>
<accession>A0A2G8JNV4</accession>
<dbReference type="SMART" id="SM00773">
    <property type="entry name" value="WGR"/>
    <property type="match status" value="1"/>
</dbReference>
<comment type="catalytic activity">
    <reaction evidence="29">
        <text>L-seryl-[protein] + NAD(+) = O-(ADP-D-ribosyl)-L-seryl-[protein] + nicotinamide + H(+)</text>
        <dbReference type="Rhea" id="RHEA:58232"/>
        <dbReference type="Rhea" id="RHEA-COMP:9863"/>
        <dbReference type="Rhea" id="RHEA-COMP:15091"/>
        <dbReference type="ChEBI" id="CHEBI:15378"/>
        <dbReference type="ChEBI" id="CHEBI:17154"/>
        <dbReference type="ChEBI" id="CHEBI:29999"/>
        <dbReference type="ChEBI" id="CHEBI:57540"/>
        <dbReference type="ChEBI" id="CHEBI:142556"/>
    </reaction>
    <physiologicalReaction direction="left-to-right" evidence="29">
        <dbReference type="Rhea" id="RHEA:58233"/>
    </physiologicalReaction>
</comment>
<evidence type="ECO:0000256" key="28">
    <source>
        <dbReference type="ARBA" id="ARBA00048339"/>
    </source>
</evidence>
<evidence type="ECO:0000256" key="6">
    <source>
        <dbReference type="ARBA" id="ARBA00022499"/>
    </source>
</evidence>
<evidence type="ECO:0000256" key="27">
    <source>
        <dbReference type="ARBA" id="ARBA00048241"/>
    </source>
</evidence>
<dbReference type="SMART" id="SM01335">
    <property type="entry name" value="PADR1"/>
    <property type="match status" value="1"/>
</dbReference>
<keyword evidence="5" id="KW-0963">Cytoplasm</keyword>